<dbReference type="AlphaFoldDB" id="A0A0F9JBR0"/>
<organism evidence="1">
    <name type="scientific">marine sediment metagenome</name>
    <dbReference type="NCBI Taxonomy" id="412755"/>
    <lineage>
        <taxon>unclassified sequences</taxon>
        <taxon>metagenomes</taxon>
        <taxon>ecological metagenomes</taxon>
    </lineage>
</organism>
<protein>
    <submittedName>
        <fullName evidence="1">Uncharacterized protein</fullName>
    </submittedName>
</protein>
<evidence type="ECO:0000313" key="1">
    <source>
        <dbReference type="EMBL" id="KKL96512.1"/>
    </source>
</evidence>
<accession>A0A0F9JBR0</accession>
<proteinExistence type="predicted"/>
<gene>
    <name evidence="1" type="ORF">LCGC14_1843730</name>
</gene>
<name>A0A0F9JBR0_9ZZZZ</name>
<sequence length="172" mass="19180">MTGRDFVLMHPIEIAMARARAEWMLNRAKKLGDGHGEAKGKGLRRDLLGAIAEMATAKIHGVYFDGGAENWNAADVCGYQVRGTKHSNGHLEIFRNDADDQLCLLVLLSRDSNRHVRCTFAGTILAGEGKHDEWFVTPETHPEFLRPGSPDQWWVPQSDLLMFVPPHVPSPL</sequence>
<reference evidence="1" key="1">
    <citation type="journal article" date="2015" name="Nature">
        <title>Complex archaea that bridge the gap between prokaryotes and eukaryotes.</title>
        <authorList>
            <person name="Spang A."/>
            <person name="Saw J.H."/>
            <person name="Jorgensen S.L."/>
            <person name="Zaremba-Niedzwiedzka K."/>
            <person name="Martijn J."/>
            <person name="Lind A.E."/>
            <person name="van Eijk R."/>
            <person name="Schleper C."/>
            <person name="Guy L."/>
            <person name="Ettema T.J."/>
        </authorList>
    </citation>
    <scope>NUCLEOTIDE SEQUENCE</scope>
</reference>
<comment type="caution">
    <text evidence="1">The sequence shown here is derived from an EMBL/GenBank/DDBJ whole genome shotgun (WGS) entry which is preliminary data.</text>
</comment>
<dbReference type="EMBL" id="LAZR01018414">
    <property type="protein sequence ID" value="KKL96512.1"/>
    <property type="molecule type" value="Genomic_DNA"/>
</dbReference>